<dbReference type="Proteomes" id="UP000291084">
    <property type="component" value="Chromosome 4"/>
</dbReference>
<evidence type="ECO:0000313" key="5">
    <source>
        <dbReference type="Proteomes" id="UP000291084"/>
    </source>
</evidence>
<accession>A0A0S3S122</accession>
<dbReference type="OrthoDB" id="1718661at2759"/>
<keyword evidence="2" id="KW-1133">Transmembrane helix</keyword>
<dbReference type="GO" id="GO:0016020">
    <property type="term" value="C:membrane"/>
    <property type="evidence" value="ECO:0007669"/>
    <property type="project" value="InterPro"/>
</dbReference>
<sequence>MGSKGGIFRYADGVDKFLLLFGTLGCIGGGLQTPMTMLVLGSLINDYEGGSEHSVPDQVIDKKMIFVSSQQ</sequence>
<reference evidence="4 5" key="1">
    <citation type="journal article" date="2015" name="Sci. Rep.">
        <title>The power of single molecule real-time sequencing technology in the de novo assembly of a eukaryotic genome.</title>
        <authorList>
            <person name="Sakai H."/>
            <person name="Naito K."/>
            <person name="Ogiso-Tanaka E."/>
            <person name="Takahashi Y."/>
            <person name="Iseki K."/>
            <person name="Muto C."/>
            <person name="Satou K."/>
            <person name="Teruya K."/>
            <person name="Shiroma A."/>
            <person name="Shimoji M."/>
            <person name="Hirano T."/>
            <person name="Itoh T."/>
            <person name="Kaga A."/>
            <person name="Tomooka N."/>
        </authorList>
    </citation>
    <scope>NUCLEOTIDE SEQUENCE [LARGE SCALE GENOMIC DNA]</scope>
    <source>
        <strain evidence="5">cv. Shumari</strain>
    </source>
</reference>
<dbReference type="GO" id="GO:0005524">
    <property type="term" value="F:ATP binding"/>
    <property type="evidence" value="ECO:0007669"/>
    <property type="project" value="InterPro"/>
</dbReference>
<gene>
    <name evidence="4" type="primary">Vigan.04G422700</name>
    <name evidence="4" type="ORF">VIGAN_04422700</name>
</gene>
<dbReference type="AlphaFoldDB" id="A0A0S3S122"/>
<organism evidence="4 5">
    <name type="scientific">Vigna angularis var. angularis</name>
    <dbReference type="NCBI Taxonomy" id="157739"/>
    <lineage>
        <taxon>Eukaryota</taxon>
        <taxon>Viridiplantae</taxon>
        <taxon>Streptophyta</taxon>
        <taxon>Embryophyta</taxon>
        <taxon>Tracheophyta</taxon>
        <taxon>Spermatophyta</taxon>
        <taxon>Magnoliopsida</taxon>
        <taxon>eudicotyledons</taxon>
        <taxon>Gunneridae</taxon>
        <taxon>Pentapetalae</taxon>
        <taxon>rosids</taxon>
        <taxon>fabids</taxon>
        <taxon>Fabales</taxon>
        <taxon>Fabaceae</taxon>
        <taxon>Papilionoideae</taxon>
        <taxon>50 kb inversion clade</taxon>
        <taxon>NPAAA clade</taxon>
        <taxon>indigoferoid/millettioid clade</taxon>
        <taxon>Phaseoleae</taxon>
        <taxon>Vigna</taxon>
    </lineage>
</organism>
<name>A0A0S3S122_PHAAN</name>
<keyword evidence="5" id="KW-1185">Reference proteome</keyword>
<evidence type="ECO:0000256" key="3">
    <source>
        <dbReference type="ARBA" id="ARBA00023136"/>
    </source>
</evidence>
<evidence type="ECO:0000256" key="1">
    <source>
        <dbReference type="ARBA" id="ARBA00022692"/>
    </source>
</evidence>
<protein>
    <submittedName>
        <fullName evidence="4">Uncharacterized protein</fullName>
    </submittedName>
</protein>
<keyword evidence="3" id="KW-0472">Membrane</keyword>
<dbReference type="EMBL" id="AP015037">
    <property type="protein sequence ID" value="BAT86560.1"/>
    <property type="molecule type" value="Genomic_DNA"/>
</dbReference>
<proteinExistence type="predicted"/>
<keyword evidence="1" id="KW-0812">Transmembrane</keyword>
<dbReference type="InterPro" id="IPR036640">
    <property type="entry name" value="ABC1_TM_sf"/>
</dbReference>
<dbReference type="Gene3D" id="1.20.1560.10">
    <property type="entry name" value="ABC transporter type 1, transmembrane domain"/>
    <property type="match status" value="1"/>
</dbReference>
<evidence type="ECO:0000256" key="2">
    <source>
        <dbReference type="ARBA" id="ARBA00022989"/>
    </source>
</evidence>
<evidence type="ECO:0000313" key="4">
    <source>
        <dbReference type="EMBL" id="BAT86560.1"/>
    </source>
</evidence>